<sequence length="446" mass="47604">MLVALVVIMLAVIYGYPRYTNYMQEMEWGVEASNMTAVGSAAKSYIRDNRDALVSQVSGGTPVTVTGADLQLAGYLPTGFSLRNTAEQTYLVGIARDPKFNQKLVAFVLTSGGQEIAYKGLRYISQKVDGSGGYVWPDNVATGAFAGWELNLNSYGLNAAKGRLATWLSSDVLGTDLQESDRLYRYQVNGRPDLNRMHTAIDMGSNDLNNAKAVNGETGSFSNTVTAENDIKSKSGWLITGTGKGWLNEAHGGGLYMDDNDWIKSVNGKGISTTGQLKGGTVRSDGRLSTGEYLQLDGVATAGAACENRTVGLESTGALLSCQGGIWQNLSGGTFSRVGSEKLVIASPGNYRNILVTISSLFNSRDGSHTAYADYTLTVNGNAVGRLRNQVVVSKGGSSGHKWLYQSHAITQRMFSVPVSTGNQITVTRGASALYVSGDIRIDLTD</sequence>
<reference evidence="5" key="2">
    <citation type="submission" date="2016-01" db="EMBL/GenBank/DDBJ databases">
        <authorList>
            <person name="Shapiro L."/>
        </authorList>
    </citation>
    <scope>NUCLEOTIDE SEQUENCE [LARGE SCALE GENOMIC DNA]</scope>
    <source>
        <strain evidence="5">MDcuke</strain>
        <plasmid evidence="5">unnamed1</plasmid>
    </source>
</reference>
<geneLocation type="plasmid" evidence="4 5">
    <name>unnamed1</name>
</geneLocation>
<feature type="domain" description="Bacterial shufflon protein N-terminal" evidence="2">
    <location>
        <begin position="21"/>
        <end position="325"/>
    </location>
</feature>
<proteinExistence type="predicted"/>
<dbReference type="AlphaFoldDB" id="A0A345D000"/>
<evidence type="ECO:0000259" key="2">
    <source>
        <dbReference type="Pfam" id="PF04917"/>
    </source>
</evidence>
<gene>
    <name evidence="3" type="ORF">AV903_26045</name>
    <name evidence="4" type="ORF">AV903_26425</name>
</gene>
<dbReference type="InterPro" id="IPR045584">
    <property type="entry name" value="Pilin-like"/>
</dbReference>
<dbReference type="EMBL" id="CP013971">
    <property type="protein sequence ID" value="AXF79008.1"/>
    <property type="molecule type" value="Genomic_DNA"/>
</dbReference>
<evidence type="ECO:0000313" key="5">
    <source>
        <dbReference type="Proteomes" id="UP000264980"/>
    </source>
</evidence>
<protein>
    <submittedName>
        <fullName evidence="4">Shufflon system plasmid conjugative transfer pilus tip adhesin PilV</fullName>
    </submittedName>
</protein>
<dbReference type="GO" id="GO:0016020">
    <property type="term" value="C:membrane"/>
    <property type="evidence" value="ECO:0007669"/>
    <property type="project" value="UniProtKB-SubCell"/>
</dbReference>
<dbReference type="EMBL" id="CP013971">
    <property type="protein sequence ID" value="AXF79017.1"/>
    <property type="molecule type" value="Genomic_DNA"/>
</dbReference>
<evidence type="ECO:0000313" key="4">
    <source>
        <dbReference type="EMBL" id="AXF79017.1"/>
    </source>
</evidence>
<dbReference type="SUPFAM" id="SSF54523">
    <property type="entry name" value="Pili subunits"/>
    <property type="match status" value="1"/>
</dbReference>
<accession>A0A345D000</accession>
<organism evidence="4 5">
    <name type="scientific">Erwinia tracheiphila</name>
    <dbReference type="NCBI Taxonomy" id="65700"/>
    <lineage>
        <taxon>Bacteria</taxon>
        <taxon>Pseudomonadati</taxon>
        <taxon>Pseudomonadota</taxon>
        <taxon>Gammaproteobacteria</taxon>
        <taxon>Enterobacterales</taxon>
        <taxon>Erwiniaceae</taxon>
        <taxon>Erwinia</taxon>
    </lineage>
</organism>
<name>A0A345D000_9GAMM</name>
<evidence type="ECO:0000313" key="3">
    <source>
        <dbReference type="EMBL" id="AXF79008.1"/>
    </source>
</evidence>
<dbReference type="InterPro" id="IPR007001">
    <property type="entry name" value="Shufflon_N"/>
</dbReference>
<dbReference type="Pfam" id="PF04917">
    <property type="entry name" value="Shufflon_N"/>
    <property type="match status" value="1"/>
</dbReference>
<reference evidence="4" key="1">
    <citation type="submission" date="2016-01" db="EMBL/GenBank/DDBJ databases">
        <authorList>
            <person name="Oliw E.H."/>
        </authorList>
    </citation>
    <scope>NUCLEOTIDE SEQUENCE [LARGE SCALE GENOMIC DNA]</scope>
    <source>
        <strain evidence="4">MDcuke</strain>
        <plasmid evidence="4">unnamed1</plasmid>
    </source>
</reference>
<evidence type="ECO:0000256" key="1">
    <source>
        <dbReference type="ARBA" id="ARBA00004370"/>
    </source>
</evidence>
<keyword evidence="4" id="KW-0614">Plasmid</keyword>
<dbReference type="Proteomes" id="UP000264980">
    <property type="component" value="Plasmid unnamed1"/>
</dbReference>
<comment type="subcellular location">
    <subcellularLocation>
        <location evidence="1">Membrane</location>
    </subcellularLocation>
</comment>